<sequence>MIARPLHGGRLQEAARRYAIDPAAWMDLSTGINPQPWPVPPVPQSVWQRLPEDDDGLEAAASAFYGSEALLPLAGSQAAIQLLPALFPQSRVAILSPTYNEHPHGWMQAGHTVRAVAPAEVESAVDTVDVLLLVQPNNPCGTLFPPAQVMDWQARLAARGGTLIVDEAFIDATPEASIVRHAGRPGLVVLRSLGKFFGLAGARVGFMFAEQSLRDALAMKLGPWPVAGPSRWVAQRALADRDWQAAQRARLAAEGARLEALLRATGWGEVSGCVLFQRVLTKDAAALHDAFCRRGILLRLFDAPAALRFGLPADEGEWRRLEQAMDEVAAEGRGAAHGRAGAVPSPRLQP</sequence>
<dbReference type="NCBIfam" id="TIGR01140">
    <property type="entry name" value="L_thr_O3P_dcar"/>
    <property type="match status" value="1"/>
</dbReference>
<evidence type="ECO:0000256" key="6">
    <source>
        <dbReference type="ARBA" id="ARBA00022898"/>
    </source>
</evidence>
<keyword evidence="5" id="KW-0169">Cobalamin biosynthesis</keyword>
<evidence type="ECO:0000259" key="10">
    <source>
        <dbReference type="PROSITE" id="PS51222"/>
    </source>
</evidence>
<dbReference type="InterPro" id="IPR004839">
    <property type="entry name" value="Aminotransferase_I/II_large"/>
</dbReference>
<dbReference type="GO" id="GO:0009236">
    <property type="term" value="P:cobalamin biosynthetic process"/>
    <property type="evidence" value="ECO:0007669"/>
    <property type="project" value="UniProtKB-UniPathway"/>
</dbReference>
<protein>
    <recommendedName>
        <fullName evidence="4">threonine-phosphate decarboxylase</fullName>
        <ecNumber evidence="4">4.1.1.81</ecNumber>
    </recommendedName>
    <alternativeName>
        <fullName evidence="8">L-threonine-O-3-phosphate decarboxylase</fullName>
    </alternativeName>
</protein>
<dbReference type="Gene3D" id="3.90.1150.10">
    <property type="entry name" value="Aspartate Aminotransferase, domain 1"/>
    <property type="match status" value="1"/>
</dbReference>
<organism evidence="11 12">
    <name type="scientific">Methyloversatilis universalis (strain ATCC BAA-1314 / DSM 25237 / JCM 13912 / CCUG 52030 / FAM5)</name>
    <dbReference type="NCBI Taxonomy" id="1000565"/>
    <lineage>
        <taxon>Bacteria</taxon>
        <taxon>Pseudomonadati</taxon>
        <taxon>Pseudomonadota</taxon>
        <taxon>Betaproteobacteria</taxon>
        <taxon>Nitrosomonadales</taxon>
        <taxon>Sterolibacteriaceae</taxon>
        <taxon>Methyloversatilis</taxon>
    </lineage>
</organism>
<dbReference type="InterPro" id="IPR013989">
    <property type="entry name" value="Dev_and_cell_death_domain"/>
</dbReference>
<comment type="cofactor">
    <cofactor evidence="1">
        <name>pyridoxal 5'-phosphate</name>
        <dbReference type="ChEBI" id="CHEBI:597326"/>
    </cofactor>
</comment>
<dbReference type="OrthoDB" id="9799304at2"/>
<evidence type="ECO:0000313" key="12">
    <source>
        <dbReference type="Proteomes" id="UP000005019"/>
    </source>
</evidence>
<dbReference type="GO" id="GO:0030170">
    <property type="term" value="F:pyridoxal phosphate binding"/>
    <property type="evidence" value="ECO:0007669"/>
    <property type="project" value="InterPro"/>
</dbReference>
<comment type="catalytic activity">
    <reaction evidence="9">
        <text>O-phospho-L-threonine + H(+) = (R)-1-aminopropan-2-yl phosphate + CO2</text>
        <dbReference type="Rhea" id="RHEA:11492"/>
        <dbReference type="ChEBI" id="CHEBI:15378"/>
        <dbReference type="ChEBI" id="CHEBI:16526"/>
        <dbReference type="ChEBI" id="CHEBI:58563"/>
        <dbReference type="ChEBI" id="CHEBI:58675"/>
        <dbReference type="EC" id="4.1.1.81"/>
    </reaction>
</comment>
<dbReference type="InterPro" id="IPR005860">
    <property type="entry name" value="CobD"/>
</dbReference>
<evidence type="ECO:0000256" key="9">
    <source>
        <dbReference type="ARBA" id="ARBA00048531"/>
    </source>
</evidence>
<dbReference type="PANTHER" id="PTHR42885">
    <property type="entry name" value="HISTIDINOL-PHOSPHATE AMINOTRANSFERASE-RELATED"/>
    <property type="match status" value="1"/>
</dbReference>
<evidence type="ECO:0000256" key="3">
    <source>
        <dbReference type="ARBA" id="ARBA00004953"/>
    </source>
</evidence>
<dbReference type="InterPro" id="IPR015421">
    <property type="entry name" value="PyrdxlP-dep_Trfase_major"/>
</dbReference>
<dbReference type="GO" id="GO:0048472">
    <property type="term" value="F:threonine-phosphate decarboxylase activity"/>
    <property type="evidence" value="ECO:0007669"/>
    <property type="project" value="UniProtKB-EC"/>
</dbReference>
<evidence type="ECO:0000256" key="4">
    <source>
        <dbReference type="ARBA" id="ARBA00012285"/>
    </source>
</evidence>
<dbReference type="Proteomes" id="UP000005019">
    <property type="component" value="Unassembled WGS sequence"/>
</dbReference>
<dbReference type="SUPFAM" id="SSF53383">
    <property type="entry name" value="PLP-dependent transferases"/>
    <property type="match status" value="1"/>
</dbReference>
<reference evidence="11 12" key="1">
    <citation type="journal article" date="2011" name="J. Bacteriol.">
        <title>Genome sequence of Methyloversatilis universalis FAM5T, a methylotrophic representative of the order Rhodocyclales.</title>
        <authorList>
            <person name="Kittichotirat W."/>
            <person name="Good N.M."/>
            <person name="Hall R."/>
            <person name="Bringel F."/>
            <person name="Lajus A."/>
            <person name="Medigue C."/>
            <person name="Smalley N.E."/>
            <person name="Beck D."/>
            <person name="Bumgarner R."/>
            <person name="Vuilleumier S."/>
            <person name="Kalyuzhnaya M.G."/>
        </authorList>
    </citation>
    <scope>NUCLEOTIDE SEQUENCE [LARGE SCALE GENOMIC DNA]</scope>
    <source>
        <strain evidence="12">ATCC BAA-1314 / JCM 13912 / FAM5</strain>
    </source>
</reference>
<dbReference type="PANTHER" id="PTHR42885:SF1">
    <property type="entry name" value="THREONINE-PHOSPHATE DECARBOXYLASE"/>
    <property type="match status" value="1"/>
</dbReference>
<keyword evidence="12" id="KW-1185">Reference proteome</keyword>
<evidence type="ECO:0000256" key="7">
    <source>
        <dbReference type="ARBA" id="ARBA00023239"/>
    </source>
</evidence>
<dbReference type="Pfam" id="PF00155">
    <property type="entry name" value="Aminotran_1_2"/>
    <property type="match status" value="1"/>
</dbReference>
<dbReference type="PROSITE" id="PS00105">
    <property type="entry name" value="AA_TRANSFER_CLASS_1"/>
    <property type="match status" value="1"/>
</dbReference>
<comment type="function">
    <text evidence="2">Decarboxylates L-threonine-O-3-phosphate to yield (R)-1-amino-2-propanol O-2-phosphate, the precursor for the linkage between the nucleotide loop and the corrin ring in cobalamin.</text>
</comment>
<comment type="caution">
    <text evidence="11">The sequence shown here is derived from an EMBL/GenBank/DDBJ whole genome shotgun (WGS) entry which is preliminary data.</text>
</comment>
<evidence type="ECO:0000256" key="8">
    <source>
        <dbReference type="ARBA" id="ARBA00029996"/>
    </source>
</evidence>
<comment type="pathway">
    <text evidence="3">Cofactor biosynthesis; adenosylcobalamin biosynthesis.</text>
</comment>
<dbReference type="UniPathway" id="UPA00148"/>
<proteinExistence type="predicted"/>
<evidence type="ECO:0000256" key="2">
    <source>
        <dbReference type="ARBA" id="ARBA00003444"/>
    </source>
</evidence>
<dbReference type="STRING" id="1000565.METUNv1_03347"/>
<dbReference type="EC" id="4.1.1.81" evidence="4"/>
<dbReference type="eggNOG" id="COG0079">
    <property type="taxonomic scope" value="Bacteria"/>
</dbReference>
<dbReference type="AlphaFoldDB" id="F5RFV4"/>
<keyword evidence="7" id="KW-0456">Lyase</keyword>
<dbReference type="PROSITE" id="PS51222">
    <property type="entry name" value="DCD"/>
    <property type="match status" value="1"/>
</dbReference>
<dbReference type="InterPro" id="IPR004838">
    <property type="entry name" value="NHTrfase_class1_PyrdxlP-BS"/>
</dbReference>
<evidence type="ECO:0000256" key="1">
    <source>
        <dbReference type="ARBA" id="ARBA00001933"/>
    </source>
</evidence>
<dbReference type="CDD" id="cd00609">
    <property type="entry name" value="AAT_like"/>
    <property type="match status" value="1"/>
</dbReference>
<dbReference type="InterPro" id="IPR015424">
    <property type="entry name" value="PyrdxlP-dep_Trfase"/>
</dbReference>
<dbReference type="RefSeq" id="WP_008063697.1">
    <property type="nucleotide sequence ID" value="NZ_AFHG01000057.1"/>
</dbReference>
<evidence type="ECO:0000313" key="11">
    <source>
        <dbReference type="EMBL" id="EGK70442.1"/>
    </source>
</evidence>
<gene>
    <name evidence="11" type="ORF">METUNv1_03347</name>
</gene>
<dbReference type="EMBL" id="AFHG01000057">
    <property type="protein sequence ID" value="EGK70442.1"/>
    <property type="molecule type" value="Genomic_DNA"/>
</dbReference>
<dbReference type="InterPro" id="IPR015422">
    <property type="entry name" value="PyrdxlP-dep_Trfase_small"/>
</dbReference>
<keyword evidence="6" id="KW-0663">Pyridoxal phosphate</keyword>
<name>F5RFV4_METUF</name>
<feature type="domain" description="DCD" evidence="10">
    <location>
        <begin position="1"/>
        <end position="89"/>
    </location>
</feature>
<evidence type="ECO:0000256" key="5">
    <source>
        <dbReference type="ARBA" id="ARBA00022573"/>
    </source>
</evidence>
<dbReference type="Gene3D" id="3.40.640.10">
    <property type="entry name" value="Type I PLP-dependent aspartate aminotransferase-like (Major domain)"/>
    <property type="match status" value="1"/>
</dbReference>
<accession>F5RFV4</accession>